<accession>A0A2M3ZUD7</accession>
<organism evidence="1">
    <name type="scientific">Anopheles braziliensis</name>
    <dbReference type="NCBI Taxonomy" id="58242"/>
    <lineage>
        <taxon>Eukaryota</taxon>
        <taxon>Metazoa</taxon>
        <taxon>Ecdysozoa</taxon>
        <taxon>Arthropoda</taxon>
        <taxon>Hexapoda</taxon>
        <taxon>Insecta</taxon>
        <taxon>Pterygota</taxon>
        <taxon>Neoptera</taxon>
        <taxon>Endopterygota</taxon>
        <taxon>Diptera</taxon>
        <taxon>Nematocera</taxon>
        <taxon>Culicoidea</taxon>
        <taxon>Culicidae</taxon>
        <taxon>Anophelinae</taxon>
        <taxon>Anopheles</taxon>
    </lineage>
</organism>
<evidence type="ECO:0000313" key="1">
    <source>
        <dbReference type="EMBL" id="MBW32050.1"/>
    </source>
</evidence>
<proteinExistence type="predicted"/>
<dbReference type="EMBL" id="GGFM01011299">
    <property type="protein sequence ID" value="MBW32050.1"/>
    <property type="molecule type" value="Transcribed_RNA"/>
</dbReference>
<name>A0A2M3ZUD7_9DIPT</name>
<sequence>MVAPSLPMLLLLEAARRTTLHPTAASLPMAGCWWARIRWSTLIRRTVCTLRCIVCWRCWTDRDRKENCC</sequence>
<reference evidence="1" key="1">
    <citation type="submission" date="2018-01" db="EMBL/GenBank/DDBJ databases">
        <title>An insight into the sialome of Amazonian anophelines.</title>
        <authorList>
            <person name="Ribeiro J.M."/>
            <person name="Scarpassa V."/>
            <person name="Calvo E."/>
        </authorList>
    </citation>
    <scope>NUCLEOTIDE SEQUENCE</scope>
    <source>
        <tissue evidence="1">Salivary glands</tissue>
    </source>
</reference>
<dbReference type="AlphaFoldDB" id="A0A2M3ZUD7"/>
<protein>
    <submittedName>
        <fullName evidence="1">Putative secreted peptide</fullName>
    </submittedName>
</protein>